<dbReference type="SUPFAM" id="SSF103515">
    <property type="entry name" value="Autotransporter"/>
    <property type="match status" value="1"/>
</dbReference>
<dbReference type="Proteomes" id="UP000326780">
    <property type="component" value="Chromosome"/>
</dbReference>
<dbReference type="GO" id="GO:0005507">
    <property type="term" value="F:copper ion binding"/>
    <property type="evidence" value="ECO:0007669"/>
    <property type="project" value="InterPro"/>
</dbReference>
<name>A0A5Q0MEY0_VARPD</name>
<dbReference type="AlphaFoldDB" id="A0A5Q0MEY0"/>
<feature type="compositionally biased region" description="Low complexity" evidence="1">
    <location>
        <begin position="1"/>
        <end position="13"/>
    </location>
</feature>
<protein>
    <submittedName>
        <fullName evidence="2">Copper resistance protein B</fullName>
    </submittedName>
</protein>
<evidence type="ECO:0000256" key="1">
    <source>
        <dbReference type="SAM" id="MobiDB-lite"/>
    </source>
</evidence>
<dbReference type="GO" id="GO:0009279">
    <property type="term" value="C:cell outer membrane"/>
    <property type="evidence" value="ECO:0007669"/>
    <property type="project" value="InterPro"/>
</dbReference>
<dbReference type="InterPro" id="IPR036709">
    <property type="entry name" value="Autotransporte_beta_dom_sf"/>
</dbReference>
<accession>A0A5Q0MEY0</accession>
<proteinExistence type="predicted"/>
<feature type="region of interest" description="Disordered" evidence="1">
    <location>
        <begin position="1"/>
        <end position="37"/>
    </location>
</feature>
<reference evidence="2 3" key="1">
    <citation type="submission" date="2019-10" db="EMBL/GenBank/DDBJ databases">
        <title>Complete genome sequence of Variovorax paradoxus 5C-2.</title>
        <authorList>
            <person name="Gogoleva N.E."/>
            <person name="Balkin A.S."/>
        </authorList>
    </citation>
    <scope>NUCLEOTIDE SEQUENCE [LARGE SCALE GENOMIC DNA]</scope>
    <source>
        <strain evidence="2 3">5C-2</strain>
    </source>
</reference>
<gene>
    <name evidence="2" type="ORF">GFK26_03855</name>
</gene>
<sequence>MPGMNMGSMPGMGPMQGGTPPPDARNPDAHAEGMPKMAMPGMDMADDERFGRILVNELEYAKGRDARGQNLNVEAWYGGDYNKLWIKAEGERRAGRLDAFRTEALWDHAIATFWSTQLGLRHDNGGGGRSRSWLAFGVQGLAPYWFETEATAYVGSGGALAARLELRYDLLLTQKWILQPKLEANFYSKSDPQRGIGSGLSDMELGVRLRYEVTRQLAPFIGVTWSKKFGNTAAYARQAGERVRDTQIVAGVRLWF</sequence>
<dbReference type="EMBL" id="CP045644">
    <property type="protein sequence ID" value="QFZ87477.1"/>
    <property type="molecule type" value="Genomic_DNA"/>
</dbReference>
<evidence type="ECO:0000313" key="2">
    <source>
        <dbReference type="EMBL" id="QFZ87477.1"/>
    </source>
</evidence>
<evidence type="ECO:0000313" key="3">
    <source>
        <dbReference type="Proteomes" id="UP000326780"/>
    </source>
</evidence>
<organism evidence="2 3">
    <name type="scientific">Variovorax paradoxus</name>
    <dbReference type="NCBI Taxonomy" id="34073"/>
    <lineage>
        <taxon>Bacteria</taxon>
        <taxon>Pseudomonadati</taxon>
        <taxon>Pseudomonadota</taxon>
        <taxon>Betaproteobacteria</taxon>
        <taxon>Burkholderiales</taxon>
        <taxon>Comamonadaceae</taxon>
        <taxon>Variovorax</taxon>
    </lineage>
</organism>
<dbReference type="GO" id="GO:0006878">
    <property type="term" value="P:intracellular copper ion homeostasis"/>
    <property type="evidence" value="ECO:0007669"/>
    <property type="project" value="InterPro"/>
</dbReference>
<dbReference type="Pfam" id="PF05275">
    <property type="entry name" value="CopB"/>
    <property type="match status" value="1"/>
</dbReference>
<dbReference type="InterPro" id="IPR007939">
    <property type="entry name" value="Cu-R_B_prcur"/>
</dbReference>